<proteinExistence type="predicted"/>
<keyword evidence="3" id="KW-1185">Reference proteome</keyword>
<organism evidence="2 3">
    <name type="scientific">Sulfitobacter geojensis</name>
    <dbReference type="NCBI Taxonomy" id="1342299"/>
    <lineage>
        <taxon>Bacteria</taxon>
        <taxon>Pseudomonadati</taxon>
        <taxon>Pseudomonadota</taxon>
        <taxon>Alphaproteobacteria</taxon>
        <taxon>Rhodobacterales</taxon>
        <taxon>Roseobacteraceae</taxon>
        <taxon>Sulfitobacter</taxon>
    </lineage>
</organism>
<evidence type="ECO:0000256" key="1">
    <source>
        <dbReference type="SAM" id="Coils"/>
    </source>
</evidence>
<gene>
    <name evidence="2" type="ORF">JQV55_09530</name>
</gene>
<dbReference type="AlphaFoldDB" id="A0AAE2VXW6"/>
<feature type="coiled-coil region" evidence="1">
    <location>
        <begin position="64"/>
        <end position="129"/>
    </location>
</feature>
<sequence length="297" mass="30545">MVFGGVIAGGLGFLAAEMNVFNTRADLDGIDRTLSAQADRIATLENAEAPVVETPELQDVQSSIAALSDTVSLIEARLKELENRPAPSGEGSGVSAEYAEVLETLQASVEEQKSEISRLLENALSVEEATANAARAAQAQQALTAITAALGTGAGFETAVQDLTDSGVENIPAALNENADGVAHLLSLQTTFPDTARAALSVARASGGDDTAGGVGAFLKRQLGARSVAPREGDDPDAVLSRAEAAVREGRVADALTEIETLPAPVQDAMAEWLAAARARAATEAAVQDLSQRLTAN</sequence>
<evidence type="ECO:0000313" key="2">
    <source>
        <dbReference type="EMBL" id="MBM1713801.1"/>
    </source>
</evidence>
<evidence type="ECO:0000313" key="3">
    <source>
        <dbReference type="Proteomes" id="UP000732193"/>
    </source>
</evidence>
<keyword evidence="1" id="KW-0175">Coiled coil</keyword>
<reference evidence="2 3" key="1">
    <citation type="submission" date="2021-01" db="EMBL/GenBank/DDBJ databases">
        <title>Diatom-associated Roseobacters Show Island Model of Population Structure.</title>
        <authorList>
            <person name="Qu L."/>
            <person name="Feng X."/>
            <person name="Chen Y."/>
            <person name="Li L."/>
            <person name="Wang X."/>
            <person name="Hu Z."/>
            <person name="Wang H."/>
            <person name="Luo H."/>
        </authorList>
    </citation>
    <scope>NUCLEOTIDE SEQUENCE [LARGE SCALE GENOMIC DNA]</scope>
    <source>
        <strain evidence="2 3">TR60-84</strain>
    </source>
</reference>
<dbReference type="EMBL" id="JAFBRM010000002">
    <property type="protein sequence ID" value="MBM1713801.1"/>
    <property type="molecule type" value="Genomic_DNA"/>
</dbReference>
<comment type="caution">
    <text evidence="2">The sequence shown here is derived from an EMBL/GenBank/DDBJ whole genome shotgun (WGS) entry which is preliminary data.</text>
</comment>
<name>A0AAE2VXW6_9RHOB</name>
<evidence type="ECO:0008006" key="4">
    <source>
        <dbReference type="Google" id="ProtNLM"/>
    </source>
</evidence>
<dbReference type="Proteomes" id="UP000732193">
    <property type="component" value="Unassembled WGS sequence"/>
</dbReference>
<protein>
    <recommendedName>
        <fullName evidence="4">Mitochondrial inner membrane protein</fullName>
    </recommendedName>
</protein>
<accession>A0AAE2VXW6</accession>